<evidence type="ECO:0000313" key="8">
    <source>
        <dbReference type="Proteomes" id="UP000753908"/>
    </source>
</evidence>
<dbReference type="PANTHER" id="PTHR30349">
    <property type="entry name" value="PHAGE INTEGRASE-RELATED"/>
    <property type="match status" value="1"/>
</dbReference>
<dbReference type="EMBL" id="JAHHIF010000041">
    <property type="protein sequence ID" value="MBW4547456.1"/>
    <property type="molecule type" value="Genomic_DNA"/>
</dbReference>
<evidence type="ECO:0000256" key="1">
    <source>
        <dbReference type="ARBA" id="ARBA00008857"/>
    </source>
</evidence>
<comment type="caution">
    <text evidence="7">The sequence shown here is derived from an EMBL/GenBank/DDBJ whole genome shotgun (WGS) entry which is preliminary data.</text>
</comment>
<evidence type="ECO:0000259" key="5">
    <source>
        <dbReference type="PROSITE" id="PS51898"/>
    </source>
</evidence>
<dbReference type="PANTHER" id="PTHR30349:SF64">
    <property type="entry name" value="PROPHAGE INTEGRASE INTD-RELATED"/>
    <property type="match status" value="1"/>
</dbReference>
<dbReference type="SUPFAM" id="SSF56349">
    <property type="entry name" value="DNA breaking-rejoining enzymes"/>
    <property type="match status" value="1"/>
</dbReference>
<reference evidence="7" key="1">
    <citation type="submission" date="2021-05" db="EMBL/GenBank/DDBJ databases">
        <authorList>
            <person name="Pietrasiak N."/>
            <person name="Ward R."/>
            <person name="Stajich J.E."/>
            <person name="Kurbessoian T."/>
        </authorList>
    </citation>
    <scope>NUCLEOTIDE SEQUENCE</scope>
    <source>
        <strain evidence="7">CPER-KK1</strain>
    </source>
</reference>
<sequence>MGDFICPFCDSTAIYNSNIRFGRQQYKCIDCHKFVLSHYTIDIAKKETRGFVCPHCESREIHKSGCQGEKKRYQCWDCLKTIVEYCSFKDSREKEVKPFCFEDDVWDTRSLISSLDETEITIRLDFTTVQMEWFKILVKKYIKQEIISGSTFGSVRKRLGLLREFSLYLENKKINSIDKISRQIVLDFIASQQSSNRTIVNKLSFLRYFFDTGNQQRWFTVSENLIRLEDYPNYKRGIPNDIPICVLEHIEENLYKLPDPIARMWMVGFFCAMRVSELQLCSLDCLKQDSRGQWIITFWRKKNKDYHILPITRHGAEIIQQQQEYIKQQFNNNFNYLFCDYINVSKKNIDQRNLEPVSRVASHDLLSICINCLIKSENIRDENNELWHFKTHQLRDTRLTYLFETGHEFALISKWAGHKGLKVTQKYVHVKDHTLRKETAKIQASLVNIKGEPVNPKDLPETLQKNPKAHTLAIPDDQTNTPIYGYCGLPLNHDCPHWKACYTCPSFVARRELLPDYMRVRKQLREKQARAEQNGETARVDQFKQQADSLDVVIASFEEAVT</sequence>
<dbReference type="GO" id="GO:0015074">
    <property type="term" value="P:DNA integration"/>
    <property type="evidence" value="ECO:0007669"/>
    <property type="project" value="InterPro"/>
</dbReference>
<dbReference type="GO" id="GO:0006310">
    <property type="term" value="P:DNA recombination"/>
    <property type="evidence" value="ECO:0007669"/>
    <property type="project" value="UniProtKB-KW"/>
</dbReference>
<dbReference type="Gene3D" id="1.10.443.10">
    <property type="entry name" value="Intergrase catalytic core"/>
    <property type="match status" value="1"/>
</dbReference>
<evidence type="ECO:0000256" key="4">
    <source>
        <dbReference type="PROSITE-ProRule" id="PRU01248"/>
    </source>
</evidence>
<dbReference type="Pfam" id="PF00589">
    <property type="entry name" value="Phage_integrase"/>
    <property type="match status" value="1"/>
</dbReference>
<dbReference type="InterPro" id="IPR010998">
    <property type="entry name" value="Integrase_recombinase_N"/>
</dbReference>
<dbReference type="InterPro" id="IPR011010">
    <property type="entry name" value="DNA_brk_join_enz"/>
</dbReference>
<reference evidence="7" key="2">
    <citation type="journal article" date="2022" name="Microbiol. Resour. Announc.">
        <title>Metagenome Sequencing to Explore Phylogenomics of Terrestrial Cyanobacteria.</title>
        <authorList>
            <person name="Ward R.D."/>
            <person name="Stajich J.E."/>
            <person name="Johansen J.R."/>
            <person name="Huntemann M."/>
            <person name="Clum A."/>
            <person name="Foster B."/>
            <person name="Foster B."/>
            <person name="Roux S."/>
            <person name="Palaniappan K."/>
            <person name="Varghese N."/>
            <person name="Mukherjee S."/>
            <person name="Reddy T.B.K."/>
            <person name="Daum C."/>
            <person name="Copeland A."/>
            <person name="Chen I.A."/>
            <person name="Ivanova N.N."/>
            <person name="Kyrpides N.C."/>
            <person name="Shapiro N."/>
            <person name="Eloe-Fadrosh E.A."/>
            <person name="Pietrasiak N."/>
        </authorList>
    </citation>
    <scope>NUCLEOTIDE SEQUENCE</scope>
    <source>
        <strain evidence="7">CPER-KK1</strain>
    </source>
</reference>
<dbReference type="PROSITE" id="PS51898">
    <property type="entry name" value="TYR_RECOMBINASE"/>
    <property type="match status" value="1"/>
</dbReference>
<dbReference type="InterPro" id="IPR050090">
    <property type="entry name" value="Tyrosine_recombinase_XerCD"/>
</dbReference>
<proteinExistence type="inferred from homology"/>
<dbReference type="InterPro" id="IPR013762">
    <property type="entry name" value="Integrase-like_cat_sf"/>
</dbReference>
<dbReference type="Gene3D" id="1.10.150.130">
    <property type="match status" value="1"/>
</dbReference>
<dbReference type="InterPro" id="IPR044068">
    <property type="entry name" value="CB"/>
</dbReference>
<dbReference type="InterPro" id="IPR002104">
    <property type="entry name" value="Integrase_catalytic"/>
</dbReference>
<dbReference type="PROSITE" id="PS51900">
    <property type="entry name" value="CB"/>
    <property type="match status" value="1"/>
</dbReference>
<dbReference type="GO" id="GO:0003677">
    <property type="term" value="F:DNA binding"/>
    <property type="evidence" value="ECO:0007669"/>
    <property type="project" value="UniProtKB-UniRule"/>
</dbReference>
<dbReference type="Proteomes" id="UP000753908">
    <property type="component" value="Unassembled WGS sequence"/>
</dbReference>
<organism evidence="7 8">
    <name type="scientific">Symplocastrum torsivum CPER-KK1</name>
    <dbReference type="NCBI Taxonomy" id="450513"/>
    <lineage>
        <taxon>Bacteria</taxon>
        <taxon>Bacillati</taxon>
        <taxon>Cyanobacteriota</taxon>
        <taxon>Cyanophyceae</taxon>
        <taxon>Oscillatoriophycideae</taxon>
        <taxon>Oscillatoriales</taxon>
        <taxon>Microcoleaceae</taxon>
        <taxon>Symplocastrum</taxon>
    </lineage>
</organism>
<keyword evidence="2 4" id="KW-0238">DNA-binding</keyword>
<keyword evidence="3" id="KW-0233">DNA recombination</keyword>
<accession>A0A951UD95</accession>
<evidence type="ECO:0000256" key="2">
    <source>
        <dbReference type="ARBA" id="ARBA00023125"/>
    </source>
</evidence>
<feature type="domain" description="Tyr recombinase" evidence="5">
    <location>
        <begin position="241"/>
        <end position="440"/>
    </location>
</feature>
<dbReference type="AlphaFoldDB" id="A0A951UD95"/>
<evidence type="ECO:0000256" key="3">
    <source>
        <dbReference type="ARBA" id="ARBA00023172"/>
    </source>
</evidence>
<protein>
    <submittedName>
        <fullName evidence="7">Tyrosine-type recombinase/integrase</fullName>
    </submittedName>
</protein>
<feature type="domain" description="Core-binding (CB)" evidence="6">
    <location>
        <begin position="124"/>
        <end position="214"/>
    </location>
</feature>
<evidence type="ECO:0000313" key="7">
    <source>
        <dbReference type="EMBL" id="MBW4547456.1"/>
    </source>
</evidence>
<name>A0A951UD95_9CYAN</name>
<gene>
    <name evidence="7" type="ORF">KME25_23895</name>
</gene>
<comment type="similarity">
    <text evidence="1">Belongs to the 'phage' integrase family.</text>
</comment>
<evidence type="ECO:0000259" key="6">
    <source>
        <dbReference type="PROSITE" id="PS51900"/>
    </source>
</evidence>